<evidence type="ECO:0000256" key="2">
    <source>
        <dbReference type="ARBA" id="ARBA00022741"/>
    </source>
</evidence>
<dbReference type="InterPro" id="IPR027417">
    <property type="entry name" value="P-loop_NTPase"/>
</dbReference>
<dbReference type="GO" id="GO:0005524">
    <property type="term" value="F:ATP binding"/>
    <property type="evidence" value="ECO:0007669"/>
    <property type="project" value="UniProtKB-KW"/>
</dbReference>
<evidence type="ECO:0000313" key="9">
    <source>
        <dbReference type="Proteomes" id="UP000292702"/>
    </source>
</evidence>
<dbReference type="GO" id="GO:0016887">
    <property type="term" value="F:ATP hydrolysis activity"/>
    <property type="evidence" value="ECO:0007669"/>
    <property type="project" value="InterPro"/>
</dbReference>
<dbReference type="GO" id="GO:0140567">
    <property type="term" value="F:membrane protein dislocase activity"/>
    <property type="evidence" value="ECO:0007669"/>
    <property type="project" value="UniProtKB-ARBA"/>
</dbReference>
<dbReference type="SUPFAM" id="SSF52540">
    <property type="entry name" value="P-loop containing nucleoside triphosphate hydrolases"/>
    <property type="match status" value="1"/>
</dbReference>
<dbReference type="SMART" id="SM00382">
    <property type="entry name" value="AAA"/>
    <property type="match status" value="1"/>
</dbReference>
<keyword evidence="3" id="KW-0472">Membrane</keyword>
<dbReference type="Proteomes" id="UP000292702">
    <property type="component" value="Unassembled WGS sequence"/>
</dbReference>
<dbReference type="PROSITE" id="PS00674">
    <property type="entry name" value="AAA"/>
    <property type="match status" value="1"/>
</dbReference>
<evidence type="ECO:0000256" key="5">
    <source>
        <dbReference type="ARBA" id="ARBA00023128"/>
    </source>
</evidence>
<comment type="similarity">
    <text evidence="6">Belongs to the AAA ATPase family.</text>
</comment>
<feature type="domain" description="AAA+ ATPase" evidence="7">
    <location>
        <begin position="115"/>
        <end position="252"/>
    </location>
</feature>
<comment type="subcellular location">
    <subcellularLocation>
        <location evidence="1">Mitochondrion outer membrane</location>
        <topology evidence="1">Single-pass membrane protein</topology>
    </subcellularLocation>
</comment>
<keyword evidence="3" id="KW-1000">Mitochondrion outer membrane</keyword>
<dbReference type="OrthoDB" id="10254455at2759"/>
<comment type="caution">
    <text evidence="8">The sequence shown here is derived from an EMBL/GenBank/DDBJ whole genome shotgun (WGS) entry which is preliminary data.</text>
</comment>
<dbReference type="Pfam" id="PF00004">
    <property type="entry name" value="AAA"/>
    <property type="match status" value="1"/>
</dbReference>
<dbReference type="Gene3D" id="3.40.50.300">
    <property type="entry name" value="P-loop containing nucleotide triphosphate hydrolases"/>
    <property type="match status" value="1"/>
</dbReference>
<dbReference type="Pfam" id="PF17862">
    <property type="entry name" value="AAA_lid_3"/>
    <property type="match status" value="1"/>
</dbReference>
<dbReference type="AlphaFoldDB" id="A0A4R0RS28"/>
<sequence>MPDQATKRMIVDVALFVASQVALYYTVRWVMNPPGPAKAATNPKGLKALESLGHKDVKMDEYEQQIASEVIHPDDIHVRFSDIGGLDDIISSLRESVIYPLMFPHLFSSSSLLGAPKGVLLFGPPGCGKTMMAKALAKESGATFINIAASVLTNKWYGESNKLVAGLFSLARKTQPSIVFIDEIDSFLRERTKGDHEVTGMMKAEFMTLWDGLTSSTDRILVLGATNRPNDIDSAILRRMPKRFSVGLPGIEQRRKILTLMLADTKLDPDFSFDNLALRTQGLSGSDLKEICRNAAMVPMREFIRENGANTEALGRAQDEGFELRPLSLDDFFQVDAASPLTPLSPMPPPPDYD</sequence>
<evidence type="ECO:0000259" key="7">
    <source>
        <dbReference type="SMART" id="SM00382"/>
    </source>
</evidence>
<keyword evidence="2 6" id="KW-0547">Nucleotide-binding</keyword>
<dbReference type="InterPro" id="IPR041569">
    <property type="entry name" value="AAA_lid_3"/>
</dbReference>
<dbReference type="STRING" id="92696.A0A4R0RS28"/>
<proteinExistence type="inferred from homology"/>
<evidence type="ECO:0000256" key="3">
    <source>
        <dbReference type="ARBA" id="ARBA00022787"/>
    </source>
</evidence>
<keyword evidence="4 6" id="KW-0067">ATP-binding</keyword>
<dbReference type="PANTHER" id="PTHR45644">
    <property type="entry name" value="AAA ATPASE, PUTATIVE (AFU_ORTHOLOGUE AFUA_2G12920)-RELATED-RELATED"/>
    <property type="match status" value="1"/>
</dbReference>
<dbReference type="InterPro" id="IPR003959">
    <property type="entry name" value="ATPase_AAA_core"/>
</dbReference>
<keyword evidence="9" id="KW-1185">Reference proteome</keyword>
<dbReference type="PANTHER" id="PTHR45644:SF3">
    <property type="entry name" value="FI08533P-RELATED"/>
    <property type="match status" value="1"/>
</dbReference>
<keyword evidence="5" id="KW-0496">Mitochondrion</keyword>
<name>A0A4R0RS28_9APHY</name>
<gene>
    <name evidence="8" type="ORF">EIP91_002835</name>
</gene>
<reference evidence="8 9" key="1">
    <citation type="submission" date="2018-11" db="EMBL/GenBank/DDBJ databases">
        <title>Genome assembly of Steccherinum ochraceum LE-BIN_3174, the white-rot fungus of the Steccherinaceae family (The Residual Polyporoid clade, Polyporales, Basidiomycota).</title>
        <authorList>
            <person name="Fedorova T.V."/>
            <person name="Glazunova O.A."/>
            <person name="Landesman E.O."/>
            <person name="Moiseenko K.V."/>
            <person name="Psurtseva N.V."/>
            <person name="Savinova O.S."/>
            <person name="Shakhova N.V."/>
            <person name="Tyazhelova T.V."/>
            <person name="Vasina D.V."/>
        </authorList>
    </citation>
    <scope>NUCLEOTIDE SEQUENCE [LARGE SCALE GENOMIC DNA]</scope>
    <source>
        <strain evidence="8 9">LE-BIN_3174</strain>
    </source>
</reference>
<dbReference type="EMBL" id="RWJN01000189">
    <property type="protein sequence ID" value="TCD65274.1"/>
    <property type="molecule type" value="Genomic_DNA"/>
</dbReference>
<dbReference type="InterPro" id="IPR003960">
    <property type="entry name" value="ATPase_AAA_CS"/>
</dbReference>
<dbReference type="Gene3D" id="1.10.8.60">
    <property type="match status" value="1"/>
</dbReference>
<dbReference type="InterPro" id="IPR051701">
    <property type="entry name" value="Mito_OM_Translocase_MSP1"/>
</dbReference>
<evidence type="ECO:0000256" key="1">
    <source>
        <dbReference type="ARBA" id="ARBA00004572"/>
    </source>
</evidence>
<evidence type="ECO:0000256" key="6">
    <source>
        <dbReference type="RuleBase" id="RU003651"/>
    </source>
</evidence>
<evidence type="ECO:0000256" key="4">
    <source>
        <dbReference type="ARBA" id="ARBA00022840"/>
    </source>
</evidence>
<dbReference type="FunFam" id="3.40.50.300:FF:000538">
    <property type="entry name" value="ATPase family AAA domain-containing protein 1"/>
    <property type="match status" value="1"/>
</dbReference>
<dbReference type="GO" id="GO:0005741">
    <property type="term" value="C:mitochondrial outer membrane"/>
    <property type="evidence" value="ECO:0007669"/>
    <property type="project" value="UniProtKB-SubCell"/>
</dbReference>
<accession>A0A4R0RS28</accession>
<dbReference type="GO" id="GO:0140570">
    <property type="term" value="P:extraction of mislocalized protein from mitochondrial outer membrane"/>
    <property type="evidence" value="ECO:0007669"/>
    <property type="project" value="TreeGrafter"/>
</dbReference>
<organism evidence="8 9">
    <name type="scientific">Steccherinum ochraceum</name>
    <dbReference type="NCBI Taxonomy" id="92696"/>
    <lineage>
        <taxon>Eukaryota</taxon>
        <taxon>Fungi</taxon>
        <taxon>Dikarya</taxon>
        <taxon>Basidiomycota</taxon>
        <taxon>Agaricomycotina</taxon>
        <taxon>Agaricomycetes</taxon>
        <taxon>Polyporales</taxon>
        <taxon>Steccherinaceae</taxon>
        <taxon>Steccherinum</taxon>
    </lineage>
</organism>
<protein>
    <recommendedName>
        <fullName evidence="7">AAA+ ATPase domain-containing protein</fullName>
    </recommendedName>
</protein>
<dbReference type="InterPro" id="IPR003593">
    <property type="entry name" value="AAA+_ATPase"/>
</dbReference>
<evidence type="ECO:0000313" key="8">
    <source>
        <dbReference type="EMBL" id="TCD65274.1"/>
    </source>
</evidence>